<keyword evidence="7 8" id="KW-0472">Membrane</keyword>
<feature type="transmembrane region" description="Helical" evidence="8">
    <location>
        <begin position="136"/>
        <end position="153"/>
    </location>
</feature>
<dbReference type="InterPro" id="IPR000537">
    <property type="entry name" value="UbiA_prenyltransferase"/>
</dbReference>
<dbReference type="InterPro" id="IPR026046">
    <property type="entry name" value="UBIAD1"/>
</dbReference>
<keyword evidence="5 8" id="KW-0812">Transmembrane</keyword>
<organism evidence="9 10">
    <name type="scientific">Kibdelosporangium banguiense</name>
    <dbReference type="NCBI Taxonomy" id="1365924"/>
    <lineage>
        <taxon>Bacteria</taxon>
        <taxon>Bacillati</taxon>
        <taxon>Actinomycetota</taxon>
        <taxon>Actinomycetes</taxon>
        <taxon>Pseudonocardiales</taxon>
        <taxon>Pseudonocardiaceae</taxon>
        <taxon>Kibdelosporangium</taxon>
    </lineage>
</organism>
<evidence type="ECO:0000256" key="5">
    <source>
        <dbReference type="ARBA" id="ARBA00022692"/>
    </source>
</evidence>
<keyword evidence="4 9" id="KW-0808">Transferase</keyword>
<evidence type="ECO:0000256" key="2">
    <source>
        <dbReference type="ARBA" id="ARBA00004863"/>
    </source>
</evidence>
<comment type="caution">
    <text evidence="9">The sequence shown here is derived from an EMBL/GenBank/DDBJ whole genome shotgun (WGS) entry which is preliminary data.</text>
</comment>
<evidence type="ECO:0000256" key="6">
    <source>
        <dbReference type="ARBA" id="ARBA00022989"/>
    </source>
</evidence>
<feature type="transmembrane region" description="Helical" evidence="8">
    <location>
        <begin position="231"/>
        <end position="251"/>
    </location>
</feature>
<evidence type="ECO:0000256" key="4">
    <source>
        <dbReference type="ARBA" id="ARBA00022679"/>
    </source>
</evidence>
<dbReference type="PANTHER" id="PTHR13929:SF0">
    <property type="entry name" value="UBIA PRENYLTRANSFERASE DOMAIN-CONTAINING PROTEIN 1"/>
    <property type="match status" value="1"/>
</dbReference>
<dbReference type="InterPro" id="IPR044878">
    <property type="entry name" value="UbiA_sf"/>
</dbReference>
<evidence type="ECO:0000313" key="9">
    <source>
        <dbReference type="EMBL" id="MBP2327153.1"/>
    </source>
</evidence>
<evidence type="ECO:0000256" key="1">
    <source>
        <dbReference type="ARBA" id="ARBA00004141"/>
    </source>
</evidence>
<feature type="transmembrane region" description="Helical" evidence="8">
    <location>
        <begin position="188"/>
        <end position="210"/>
    </location>
</feature>
<evidence type="ECO:0000256" key="7">
    <source>
        <dbReference type="ARBA" id="ARBA00023136"/>
    </source>
</evidence>
<dbReference type="EC" id="2.5.1.74" evidence="9"/>
<feature type="transmembrane region" description="Helical" evidence="8">
    <location>
        <begin position="257"/>
        <end position="274"/>
    </location>
</feature>
<dbReference type="CDD" id="cd13956">
    <property type="entry name" value="PT_UbiA"/>
    <property type="match status" value="1"/>
</dbReference>
<dbReference type="Pfam" id="PF01040">
    <property type="entry name" value="UbiA"/>
    <property type="match status" value="1"/>
</dbReference>
<gene>
    <name evidence="9" type="ORF">JOF56_007538</name>
</gene>
<accession>A0ABS4TRW9</accession>
<feature type="transmembrane region" description="Helical" evidence="8">
    <location>
        <begin position="111"/>
        <end position="130"/>
    </location>
</feature>
<dbReference type="GO" id="GO:0046428">
    <property type="term" value="F:1,4-dihydroxy-2-naphthoate polyprenyltransferase activity"/>
    <property type="evidence" value="ECO:0007669"/>
    <property type="project" value="UniProtKB-EC"/>
</dbReference>
<keyword evidence="10" id="KW-1185">Reference proteome</keyword>
<feature type="transmembrane region" description="Helical" evidence="8">
    <location>
        <begin position="21"/>
        <end position="41"/>
    </location>
</feature>
<proteinExistence type="predicted"/>
<dbReference type="RefSeq" id="WP_209644134.1">
    <property type="nucleotide sequence ID" value="NZ_JAGINW010000001.1"/>
</dbReference>
<keyword evidence="3" id="KW-0474">Menaquinone biosynthesis</keyword>
<comment type="pathway">
    <text evidence="2">Quinol/quinone metabolism; menaquinone biosynthesis.</text>
</comment>
<sequence>MTSTTSPAGQRLRAYVKLAKLSFWDYYTCILVAFALLAPSAQAEPRIWLALILFDLGWVGVVAATVAFDDVTGFRDGSDARNYNPAQTALRARDRKPLLDGRLTVPQALRFGYACTFIGLALWVVAFAIAPYASTLGIVAAAVCAFVFIQYSYGLKFSYRGGQELALWLCTGLCLLVPFAMINPEVTGLMWLESFLFGLWSLMVSVYSNINDIEGDREVGRINLATRVSLAAYHRFIAGLSLLEFVVIVGALALDVAPLWFGLFLVPTVLMRARQAYDGLKAGRVLVARKAGVTIHRWGVVALIAGNIVMVHVG</sequence>
<feature type="transmembrane region" description="Helical" evidence="8">
    <location>
        <begin position="295"/>
        <end position="313"/>
    </location>
</feature>
<keyword evidence="6 8" id="KW-1133">Transmembrane helix</keyword>
<evidence type="ECO:0000256" key="8">
    <source>
        <dbReference type="SAM" id="Phobius"/>
    </source>
</evidence>
<dbReference type="Gene3D" id="1.10.357.140">
    <property type="entry name" value="UbiA prenyltransferase"/>
    <property type="match status" value="1"/>
</dbReference>
<dbReference type="EC" id="2.5.1.-" evidence="9"/>
<protein>
    <submittedName>
        <fullName evidence="9">1,4-dihydroxy-2-naphthoate octaprenyltransferase</fullName>
        <ecNumber evidence="9">2.5.1.-</ecNumber>
        <ecNumber evidence="9">2.5.1.74</ecNumber>
    </submittedName>
</protein>
<comment type="subcellular location">
    <subcellularLocation>
        <location evidence="1">Membrane</location>
        <topology evidence="1">Multi-pass membrane protein</topology>
    </subcellularLocation>
</comment>
<dbReference type="EMBL" id="JAGINW010000001">
    <property type="protein sequence ID" value="MBP2327153.1"/>
    <property type="molecule type" value="Genomic_DNA"/>
</dbReference>
<dbReference type="Proteomes" id="UP001519332">
    <property type="component" value="Unassembled WGS sequence"/>
</dbReference>
<reference evidence="9 10" key="1">
    <citation type="submission" date="2021-03" db="EMBL/GenBank/DDBJ databases">
        <title>Sequencing the genomes of 1000 actinobacteria strains.</title>
        <authorList>
            <person name="Klenk H.-P."/>
        </authorList>
    </citation>
    <scope>NUCLEOTIDE SEQUENCE [LARGE SCALE GENOMIC DNA]</scope>
    <source>
        <strain evidence="9 10">DSM 46670</strain>
    </source>
</reference>
<feature type="transmembrane region" description="Helical" evidence="8">
    <location>
        <begin position="47"/>
        <end position="68"/>
    </location>
</feature>
<dbReference type="PANTHER" id="PTHR13929">
    <property type="entry name" value="1,4-DIHYDROXY-2-NAPHTHOATE OCTAPRENYLTRANSFERASE"/>
    <property type="match status" value="1"/>
</dbReference>
<feature type="transmembrane region" description="Helical" evidence="8">
    <location>
        <begin position="165"/>
        <end position="182"/>
    </location>
</feature>
<name>A0ABS4TRW9_9PSEU</name>
<evidence type="ECO:0000256" key="3">
    <source>
        <dbReference type="ARBA" id="ARBA00022428"/>
    </source>
</evidence>
<evidence type="ECO:0000313" key="10">
    <source>
        <dbReference type="Proteomes" id="UP001519332"/>
    </source>
</evidence>